<dbReference type="InterPro" id="IPR041720">
    <property type="entry name" value="FbaB-like"/>
</dbReference>
<dbReference type="RefSeq" id="WP_012509005.1">
    <property type="nucleotide sequence ID" value="NC_011060.1"/>
</dbReference>
<dbReference type="eggNOG" id="COG1830">
    <property type="taxonomic scope" value="Bacteria"/>
</dbReference>
<dbReference type="NCBIfam" id="NF006081">
    <property type="entry name" value="PRK08227.1"/>
    <property type="match status" value="1"/>
</dbReference>
<dbReference type="STRING" id="324925.Ppha_2335"/>
<proteinExistence type="predicted"/>
<dbReference type="AlphaFoldDB" id="B4SEB1"/>
<accession>B4SEB1</accession>
<dbReference type="GO" id="GO:0004332">
    <property type="term" value="F:fructose-bisphosphate aldolase activity"/>
    <property type="evidence" value="ECO:0007669"/>
    <property type="project" value="UniProtKB-EC"/>
</dbReference>
<dbReference type="HOGENOM" id="CLU_057069_1_0_10"/>
<dbReference type="InterPro" id="IPR002915">
    <property type="entry name" value="DeoC/FbaB/LacD_aldolase"/>
</dbReference>
<dbReference type="Pfam" id="PF01791">
    <property type="entry name" value="DeoC"/>
    <property type="match status" value="1"/>
</dbReference>
<keyword evidence="2" id="KW-1185">Reference proteome</keyword>
<dbReference type="EC" id="4.1.2.13" evidence="1"/>
<name>B4SEB1_PELPB</name>
<dbReference type="KEGG" id="pph:Ppha_2335"/>
<dbReference type="InterPro" id="IPR050456">
    <property type="entry name" value="DeoC/FbaB_aldolase"/>
</dbReference>
<gene>
    <name evidence="1" type="ordered locus">Ppha_2335</name>
</gene>
<sequence>MAEYDKDKQAKEYYLDTPVNNYGFFLKGAHSLDWGMKNRLSRIFRPDTGKTVMLAIDHGYFQGPTTGLERPDVNIVPLMPYADAIMLTRGILRTTVPPTLTKAVVMRCSGGPSILKELSDEELAVDIEDAIRMNVVAITLQIFIGGEFETRSIHNMTRLVDMGLRYGIPTMAVTAVGKDMVRDAKYFRLACRMAAELGAQIVKTYYVPEDFDTITASCPVPIVMAGGKKLPELEALTMSRRAIDEGASGVDMGRNIFQSDAPLAMMKAVNKVVHEQMSPQDAFDYFNTIKAEG</sequence>
<dbReference type="PIRSF" id="PIRSF038992">
    <property type="entry name" value="Aldolase_Ia"/>
    <property type="match status" value="1"/>
</dbReference>
<evidence type="ECO:0000313" key="1">
    <source>
        <dbReference type="EMBL" id="ACF44530.1"/>
    </source>
</evidence>
<dbReference type="PANTHER" id="PTHR47916">
    <property type="entry name" value="FRUCTOSE-BISPHOSPHATE ALDOLASE CLASS 1"/>
    <property type="match status" value="1"/>
</dbReference>
<protein>
    <submittedName>
        <fullName evidence="1">Fructose-bisphosphate aldolase</fullName>
        <ecNumber evidence="1">4.1.2.13</ecNumber>
    </submittedName>
</protein>
<keyword evidence="1" id="KW-0456">Lyase</keyword>
<evidence type="ECO:0000313" key="2">
    <source>
        <dbReference type="Proteomes" id="UP000002724"/>
    </source>
</evidence>
<dbReference type="Proteomes" id="UP000002724">
    <property type="component" value="Chromosome"/>
</dbReference>
<dbReference type="SUPFAM" id="SSF51569">
    <property type="entry name" value="Aldolase"/>
    <property type="match status" value="1"/>
</dbReference>
<dbReference type="SMART" id="SM01133">
    <property type="entry name" value="DeoC"/>
    <property type="match status" value="1"/>
</dbReference>
<dbReference type="PANTHER" id="PTHR47916:SF1">
    <property type="entry name" value="3-HYDROXY-5-PHOSPHONOOXYPENTANE-2,4-DIONE THIOLASE"/>
    <property type="match status" value="1"/>
</dbReference>
<reference evidence="1 2" key="1">
    <citation type="submission" date="2008-06" db="EMBL/GenBank/DDBJ databases">
        <title>Complete sequence of Pelodictyon phaeoclathratiforme BU-1.</title>
        <authorList>
            <consortium name="US DOE Joint Genome Institute"/>
            <person name="Lucas S."/>
            <person name="Copeland A."/>
            <person name="Lapidus A."/>
            <person name="Glavina del Rio T."/>
            <person name="Dalin E."/>
            <person name="Tice H."/>
            <person name="Bruce D."/>
            <person name="Goodwin L."/>
            <person name="Pitluck S."/>
            <person name="Schmutz J."/>
            <person name="Larimer F."/>
            <person name="Land M."/>
            <person name="Hauser L."/>
            <person name="Kyrpides N."/>
            <person name="Mikhailova N."/>
            <person name="Liu Z."/>
            <person name="Li T."/>
            <person name="Zhao F."/>
            <person name="Overmann J."/>
            <person name="Bryant D.A."/>
            <person name="Richardson P."/>
        </authorList>
    </citation>
    <scope>NUCLEOTIDE SEQUENCE [LARGE SCALE GENOMIC DNA]</scope>
    <source>
        <strain evidence="2">DSM 5477 / BU-1</strain>
    </source>
</reference>
<dbReference type="OrthoDB" id="5915071at2"/>
<dbReference type="CDD" id="cd00958">
    <property type="entry name" value="DhnA"/>
    <property type="match status" value="1"/>
</dbReference>
<dbReference type="Gene3D" id="3.20.20.70">
    <property type="entry name" value="Aldolase class I"/>
    <property type="match status" value="1"/>
</dbReference>
<organism evidence="1 2">
    <name type="scientific">Pelodictyon phaeoclathratiforme (strain DSM 5477 / BU-1)</name>
    <dbReference type="NCBI Taxonomy" id="324925"/>
    <lineage>
        <taxon>Bacteria</taxon>
        <taxon>Pseudomonadati</taxon>
        <taxon>Chlorobiota</taxon>
        <taxon>Chlorobiia</taxon>
        <taxon>Chlorobiales</taxon>
        <taxon>Chlorobiaceae</taxon>
        <taxon>Chlorobium/Pelodictyon group</taxon>
        <taxon>Pelodictyon</taxon>
    </lineage>
</organism>
<dbReference type="EMBL" id="CP001110">
    <property type="protein sequence ID" value="ACF44530.1"/>
    <property type="molecule type" value="Genomic_DNA"/>
</dbReference>
<dbReference type="InterPro" id="IPR013785">
    <property type="entry name" value="Aldolase_TIM"/>
</dbReference>